<gene>
    <name evidence="5" type="ORF">AMTR_s00001p00240270</name>
</gene>
<evidence type="ECO:0000256" key="1">
    <source>
        <dbReference type="RuleBase" id="RU003460"/>
    </source>
</evidence>
<dbReference type="SMART" id="SM00837">
    <property type="entry name" value="DPBB_1"/>
    <property type="match status" value="1"/>
</dbReference>
<comment type="similarity">
    <text evidence="1">Belongs to the expansin family.</text>
</comment>
<evidence type="ECO:0000259" key="3">
    <source>
        <dbReference type="PROSITE" id="PS50842"/>
    </source>
</evidence>
<feature type="domain" description="Expansin-like EG45" evidence="3">
    <location>
        <begin position="38"/>
        <end position="142"/>
    </location>
</feature>
<evidence type="ECO:0000256" key="2">
    <source>
        <dbReference type="SAM" id="SignalP"/>
    </source>
</evidence>
<dbReference type="Proteomes" id="UP000017836">
    <property type="component" value="Unassembled WGS sequence"/>
</dbReference>
<accession>W1NLM0</accession>
<dbReference type="InterPro" id="IPR036749">
    <property type="entry name" value="Expansin_CBD_sf"/>
</dbReference>
<dbReference type="AlphaFoldDB" id="W1NLM0"/>
<feature type="chain" id="PRO_5004806760" description="Expansin-like EG45 domain-containing protein" evidence="2">
    <location>
        <begin position="18"/>
        <end position="260"/>
    </location>
</feature>
<dbReference type="PROSITE" id="PS50843">
    <property type="entry name" value="EXPANSIN_CBD"/>
    <property type="match status" value="1"/>
</dbReference>
<dbReference type="Pfam" id="PF01357">
    <property type="entry name" value="Expansin_C"/>
    <property type="match status" value="1"/>
</dbReference>
<evidence type="ECO:0000259" key="4">
    <source>
        <dbReference type="PROSITE" id="PS50843"/>
    </source>
</evidence>
<dbReference type="PANTHER" id="PTHR31692:SF4">
    <property type="entry name" value="EXPANSIN-LIKE A1-RELATED"/>
    <property type="match status" value="1"/>
</dbReference>
<feature type="domain" description="Expansin-like CBD" evidence="4">
    <location>
        <begin position="156"/>
        <end position="238"/>
    </location>
</feature>
<sequence>MAFFIFILLLSLSSAMACDRCVHRSKVAYYSSPSAIPAGACGYGSMALAFNGGYVAATSSALYREGIGCGACFQIRCTDWTVCSKGGSQIIVTDLNYDNHTEFVLSGAAFFGMARKGMKQQLKKIGVAVVEYKRVPCDYKNKNLSVMVEESSQYPYYLAVKFVYQGGQTDIVAVDVAQVGSSNWRYMTRNHGAIWDTNRVPQGALQFRLVVTGGYDGKWIWAQSVLPADWTKGAVYDSGVQIHDIAQEGCSPCDSEDWHS</sequence>
<name>W1NLM0_AMBTC</name>
<evidence type="ECO:0008006" key="7">
    <source>
        <dbReference type="Google" id="ProtNLM"/>
    </source>
</evidence>
<dbReference type="OMA" id="IRCKNTT"/>
<dbReference type="Gramene" id="ERM96396">
    <property type="protein sequence ID" value="ERM96396"/>
    <property type="gene ID" value="AMTR_s00001p00240270"/>
</dbReference>
<organism evidence="5 6">
    <name type="scientific">Amborella trichopoda</name>
    <dbReference type="NCBI Taxonomy" id="13333"/>
    <lineage>
        <taxon>Eukaryota</taxon>
        <taxon>Viridiplantae</taxon>
        <taxon>Streptophyta</taxon>
        <taxon>Embryophyta</taxon>
        <taxon>Tracheophyta</taxon>
        <taxon>Spermatophyta</taxon>
        <taxon>Magnoliopsida</taxon>
        <taxon>Amborellales</taxon>
        <taxon>Amborellaceae</taxon>
        <taxon>Amborella</taxon>
    </lineage>
</organism>
<dbReference type="Pfam" id="PF03330">
    <property type="entry name" value="DPBB_1"/>
    <property type="match status" value="1"/>
</dbReference>
<dbReference type="SUPFAM" id="SSF49590">
    <property type="entry name" value="PHL pollen allergen"/>
    <property type="match status" value="1"/>
</dbReference>
<evidence type="ECO:0000313" key="6">
    <source>
        <dbReference type="Proteomes" id="UP000017836"/>
    </source>
</evidence>
<dbReference type="eggNOG" id="ENOG502QSGZ">
    <property type="taxonomic scope" value="Eukaryota"/>
</dbReference>
<dbReference type="CDD" id="cd22276">
    <property type="entry name" value="DPBB_EXLA_N"/>
    <property type="match status" value="1"/>
</dbReference>
<dbReference type="InterPro" id="IPR007117">
    <property type="entry name" value="Expansin_CBD"/>
</dbReference>
<dbReference type="InterPro" id="IPR009009">
    <property type="entry name" value="RlpA-like_DPBB"/>
</dbReference>
<dbReference type="HOGENOM" id="CLU_027462_3_1_1"/>
<dbReference type="KEGG" id="atr:18424328"/>
<evidence type="ECO:0000313" key="5">
    <source>
        <dbReference type="EMBL" id="ERM96396.1"/>
    </source>
</evidence>
<protein>
    <recommendedName>
        <fullName evidence="7">Expansin-like EG45 domain-containing protein</fullName>
    </recommendedName>
</protein>
<dbReference type="Gene3D" id="2.40.40.10">
    <property type="entry name" value="RlpA-like domain"/>
    <property type="match status" value="1"/>
</dbReference>
<dbReference type="GO" id="GO:0005576">
    <property type="term" value="C:extracellular region"/>
    <property type="evidence" value="ECO:0007669"/>
    <property type="project" value="InterPro"/>
</dbReference>
<dbReference type="SUPFAM" id="SSF50685">
    <property type="entry name" value="Barwin-like endoglucanases"/>
    <property type="match status" value="1"/>
</dbReference>
<keyword evidence="6" id="KW-1185">Reference proteome</keyword>
<dbReference type="EMBL" id="KI397142">
    <property type="protein sequence ID" value="ERM96396.1"/>
    <property type="molecule type" value="Genomic_DNA"/>
</dbReference>
<dbReference type="STRING" id="13333.W1NLM0"/>
<dbReference type="InterPro" id="IPR007118">
    <property type="entry name" value="Expan_Lol_pI"/>
</dbReference>
<dbReference type="PANTHER" id="PTHR31692">
    <property type="entry name" value="EXPANSIN-B3"/>
    <property type="match status" value="1"/>
</dbReference>
<feature type="signal peptide" evidence="2">
    <location>
        <begin position="1"/>
        <end position="17"/>
    </location>
</feature>
<dbReference type="PROSITE" id="PS50842">
    <property type="entry name" value="EXPANSIN_EG45"/>
    <property type="match status" value="1"/>
</dbReference>
<proteinExistence type="inferred from homology"/>
<dbReference type="OrthoDB" id="623266at2759"/>
<dbReference type="InterPro" id="IPR007112">
    <property type="entry name" value="Expansin/allergen_DPBB_dom"/>
</dbReference>
<keyword evidence="2" id="KW-0732">Signal</keyword>
<dbReference type="PRINTS" id="PR01225">
    <property type="entry name" value="EXPANSNFAMLY"/>
</dbReference>
<reference evidence="6" key="1">
    <citation type="journal article" date="2013" name="Science">
        <title>The Amborella genome and the evolution of flowering plants.</title>
        <authorList>
            <consortium name="Amborella Genome Project"/>
        </authorList>
    </citation>
    <scope>NUCLEOTIDE SEQUENCE [LARGE SCALE GENOMIC DNA]</scope>
</reference>
<dbReference type="Gene3D" id="2.60.40.760">
    <property type="entry name" value="Expansin, cellulose-binding-like domain"/>
    <property type="match status" value="1"/>
</dbReference>
<dbReference type="InterPro" id="IPR036908">
    <property type="entry name" value="RlpA-like_sf"/>
</dbReference>